<evidence type="ECO:0000313" key="6">
    <source>
        <dbReference type="Proteomes" id="UP000078396"/>
    </source>
</evidence>
<dbReference type="Pfam" id="PF17963">
    <property type="entry name" value="Big_9"/>
    <property type="match status" value="1"/>
</dbReference>
<dbReference type="InterPro" id="IPR002126">
    <property type="entry name" value="Cadherin-like_dom"/>
</dbReference>
<comment type="caution">
    <text evidence="5">The sequence shown here is derived from an EMBL/GenBank/DDBJ whole genome shotgun (WGS) entry which is preliminary data.</text>
</comment>
<dbReference type="InterPro" id="IPR051200">
    <property type="entry name" value="Host-pathogen_enzymatic-act"/>
</dbReference>
<dbReference type="AlphaFoldDB" id="A0A178LQ46"/>
<dbReference type="Proteomes" id="UP000078396">
    <property type="component" value="Unassembled WGS sequence"/>
</dbReference>
<dbReference type="EMBL" id="LWCS01000041">
    <property type="protein sequence ID" value="OAN34965.1"/>
    <property type="molecule type" value="Genomic_DNA"/>
</dbReference>
<feature type="compositionally biased region" description="Low complexity" evidence="2">
    <location>
        <begin position="158"/>
        <end position="170"/>
    </location>
</feature>
<evidence type="ECO:0000256" key="3">
    <source>
        <dbReference type="SAM" id="SignalP"/>
    </source>
</evidence>
<dbReference type="GO" id="GO:0016020">
    <property type="term" value="C:membrane"/>
    <property type="evidence" value="ECO:0007669"/>
    <property type="project" value="InterPro"/>
</dbReference>
<accession>A0A178LQ46</accession>
<evidence type="ECO:0000259" key="4">
    <source>
        <dbReference type="PROSITE" id="PS50268"/>
    </source>
</evidence>
<reference evidence="5 6" key="1">
    <citation type="submission" date="2016-04" db="EMBL/GenBank/DDBJ databases">
        <title>Draft Genome Sequences of Staphylococcus capitis Strain H36, S. capitis Strain H65, S. cohnii Strain H62, S. hominis Strain H69, Mycobacterium iranicum Strain H39, Plantibacter sp. Strain H53, Pseudomonas oryzihabitans Strain H72, and Microbacterium sp. Strain H83, isolated from residential settings.</title>
        <authorList>
            <person name="Lymperopoulou D."/>
            <person name="Adams R.I."/>
            <person name="Lindow S."/>
            <person name="Coil D.A."/>
            <person name="Jospin G."/>
            <person name="Eisen J.A."/>
        </authorList>
    </citation>
    <scope>NUCLEOTIDE SEQUENCE [LARGE SCALE GENOMIC DNA]</scope>
    <source>
        <strain evidence="5 6">H39</strain>
    </source>
</reference>
<evidence type="ECO:0000313" key="5">
    <source>
        <dbReference type="EMBL" id="OAN34965.1"/>
    </source>
</evidence>
<feature type="chain" id="PRO_5008091315" description="Cadherin domain-containing protein" evidence="3">
    <location>
        <begin position="33"/>
        <end position="1010"/>
    </location>
</feature>
<feature type="signal peptide" evidence="3">
    <location>
        <begin position="1"/>
        <end position="32"/>
    </location>
</feature>
<dbReference type="RefSeq" id="WP_064283648.1">
    <property type="nucleotide sequence ID" value="NZ_LWCS01000041.1"/>
</dbReference>
<dbReference type="PANTHER" id="PTHR47197">
    <property type="entry name" value="PROTEIN NIRF"/>
    <property type="match status" value="1"/>
</dbReference>
<dbReference type="InterPro" id="IPR011964">
    <property type="entry name" value="YVTN_b-propeller_repeat"/>
</dbReference>
<organism evidence="5 6">
    <name type="scientific">Mycolicibacterium iranicum</name>
    <name type="common">Mycobacterium iranicum</name>
    <dbReference type="NCBI Taxonomy" id="912594"/>
    <lineage>
        <taxon>Bacteria</taxon>
        <taxon>Bacillati</taxon>
        <taxon>Actinomycetota</taxon>
        <taxon>Actinomycetes</taxon>
        <taxon>Mycobacteriales</taxon>
        <taxon>Mycobacteriaceae</taxon>
        <taxon>Mycolicibacterium</taxon>
    </lineage>
</organism>
<name>A0A178LQ46_MYCIR</name>
<dbReference type="InterPro" id="IPR015943">
    <property type="entry name" value="WD40/YVTN_repeat-like_dom_sf"/>
</dbReference>
<evidence type="ECO:0000256" key="1">
    <source>
        <dbReference type="ARBA" id="ARBA00022729"/>
    </source>
</evidence>
<feature type="domain" description="Cadherin" evidence="4">
    <location>
        <begin position="293"/>
        <end position="383"/>
    </location>
</feature>
<keyword evidence="1 3" id="KW-0732">Signal</keyword>
<sequence>MSANNWAGRVSAVAVAVGLSVAVATSPGIAHADSEDSPSASAGSGPAADTTADAATDPSEADDASESADAPSEDGDHPADAGDPTDADAATDTDEPVGESDPPAPDPAEPTDGEADENAETDEAADSDVNVDSEANAVAPAANSNRAKASVDRRPVEEAASGAEQGAESDGAGGSDEGGVDADEHAGATGAETKAPAALVQLTDRPADVATPSAAAVLTPVTLSPRRGLFSGLMELAAGVVDTVFDVISGPVDPERSPMLWAVLAYVRRDFKGLFVNEAPQANPYQLLQTETGTVVGSVNSADVDGDDLRYKLLSGPSRGVVTIGADGRYTYTPNGAFAASGGTDTLTVTARDIGFRLFAPARQISIPVTVTVTPVNPDNPVTVINGGADSEMAVTPDGKYAYVVNPRDRFVTVIDAATNTLVTTIPGELRPADVVINRDGTRVYVANSGDASVSVIDTATNTVLERLEVGGEPMALAISPDSSRVYVVNSDDDTLSVINAATNRVVRTIAVGELPMGVALSADGRRAYVVNSFDGSVSVIDTATNRVIDVDSDTDVVDAIDVGRGATEIAVGANGRAYVVNGFDDSVSVIDLATNTLIDADPSTAQIDALAVGDNPTDVALSPDGTRLAVLHAGAGGVMTFDAETFAVVDQLVTTNVADAAFTPANALVIAGGVVDVPTTVNPNACTPGFCSTEGFYVYNHTPYPVLFLGYRELARSGPLGGGPADTRPVRSALPGIVEGASRAVGSILLPGQSVEVQMFAFYSLNPNAEAVFQTIPTEGAGVGAQKLYAQFRIGFGLGNYPLTQCAGNASCEPSGRLTLGRDVFLHFPRNVTIDDTPENARVRANFINELCGAGGRGACQYQVVASDTEEAFVRREIPTQSGLSNGTSVPITRTVKVTQEESQSTSLEITSTTKAKFGKDLESTLTTKYGQTWASKHTFEETLPVTVAPFTRLEVYADVPVYRTRGNLVITVGGSSITLLDVVIDTPNRGKAMNVGFREVALDPAPAV</sequence>
<feature type="compositionally biased region" description="Low complexity" evidence="2">
    <location>
        <begin position="37"/>
        <end position="58"/>
    </location>
</feature>
<proteinExistence type="predicted"/>
<protein>
    <recommendedName>
        <fullName evidence="4">Cadherin domain-containing protein</fullName>
    </recommendedName>
</protein>
<dbReference type="InterPro" id="IPR011045">
    <property type="entry name" value="N2O_reductase_N"/>
</dbReference>
<dbReference type="GO" id="GO:0005509">
    <property type="term" value="F:calcium ion binding"/>
    <property type="evidence" value="ECO:0007669"/>
    <property type="project" value="InterPro"/>
</dbReference>
<dbReference type="PROSITE" id="PS50268">
    <property type="entry name" value="CADHERIN_2"/>
    <property type="match status" value="1"/>
</dbReference>
<feature type="compositionally biased region" description="Acidic residues" evidence="2">
    <location>
        <begin position="109"/>
        <end position="131"/>
    </location>
</feature>
<dbReference type="GO" id="GO:0007156">
    <property type="term" value="P:homophilic cell adhesion via plasma membrane adhesion molecules"/>
    <property type="evidence" value="ECO:0007669"/>
    <property type="project" value="InterPro"/>
</dbReference>
<dbReference type="OrthoDB" id="4627279at2"/>
<dbReference type="Pfam" id="PF21783">
    <property type="entry name" value="YNCE"/>
    <property type="match status" value="1"/>
</dbReference>
<dbReference type="Gene3D" id="2.130.10.10">
    <property type="entry name" value="YVTN repeat-like/Quinoprotein amine dehydrogenase"/>
    <property type="match status" value="2"/>
</dbReference>
<feature type="region of interest" description="Disordered" evidence="2">
    <location>
        <begin position="29"/>
        <end position="185"/>
    </location>
</feature>
<dbReference type="InterPro" id="IPR048433">
    <property type="entry name" value="YNCE-like_beta-prop"/>
</dbReference>
<dbReference type="NCBIfam" id="TIGR02276">
    <property type="entry name" value="beta_rpt_yvtn"/>
    <property type="match status" value="4"/>
</dbReference>
<evidence type="ECO:0000256" key="2">
    <source>
        <dbReference type="SAM" id="MobiDB-lite"/>
    </source>
</evidence>
<feature type="compositionally biased region" description="Acidic residues" evidence="2">
    <location>
        <begin position="83"/>
        <end position="98"/>
    </location>
</feature>
<gene>
    <name evidence="5" type="ORF">A4X20_26700</name>
</gene>
<dbReference type="SUPFAM" id="SSF50974">
    <property type="entry name" value="Nitrous oxide reductase, N-terminal domain"/>
    <property type="match status" value="1"/>
</dbReference>
<dbReference type="PANTHER" id="PTHR47197:SF3">
    <property type="entry name" value="DIHYDRO-HEME D1 DEHYDROGENASE"/>
    <property type="match status" value="1"/>
</dbReference>